<dbReference type="OrthoDB" id="6423876at2759"/>
<evidence type="ECO:0000256" key="1">
    <source>
        <dbReference type="ARBA" id="ARBA00004141"/>
    </source>
</evidence>
<evidence type="ECO:0000256" key="6">
    <source>
        <dbReference type="SAM" id="Phobius"/>
    </source>
</evidence>
<feature type="transmembrane region" description="Helical" evidence="6">
    <location>
        <begin position="83"/>
        <end position="104"/>
    </location>
</feature>
<keyword evidence="3 6" id="KW-1133">Transmembrane helix</keyword>
<protein>
    <submittedName>
        <fullName evidence="8">Transmembrane protein 179B-like</fullName>
    </submittedName>
</protein>
<dbReference type="Proteomes" id="UP000694845">
    <property type="component" value="Unplaced"/>
</dbReference>
<gene>
    <name evidence="8" type="primary">LOC110980763</name>
</gene>
<dbReference type="RefSeq" id="XP_022093411.1">
    <property type="nucleotide sequence ID" value="XM_022237719.1"/>
</dbReference>
<evidence type="ECO:0000256" key="3">
    <source>
        <dbReference type="ARBA" id="ARBA00022989"/>
    </source>
</evidence>
<dbReference type="OMA" id="CYRKYNI"/>
<comment type="similarity">
    <text evidence="5">Belongs to the TMEM179 family.</text>
</comment>
<keyword evidence="4 6" id="KW-0472">Membrane</keyword>
<comment type="subcellular location">
    <subcellularLocation>
        <location evidence="1">Membrane</location>
        <topology evidence="1">Multi-pass membrane protein</topology>
    </subcellularLocation>
</comment>
<dbReference type="GeneID" id="110980763"/>
<dbReference type="KEGG" id="aplc:110980763"/>
<keyword evidence="2 6" id="KW-0812">Transmembrane</keyword>
<dbReference type="AlphaFoldDB" id="A0A8B7YPQ3"/>
<organism evidence="7 8">
    <name type="scientific">Acanthaster planci</name>
    <name type="common">Crown-of-thorns starfish</name>
    <dbReference type="NCBI Taxonomy" id="133434"/>
    <lineage>
        <taxon>Eukaryota</taxon>
        <taxon>Metazoa</taxon>
        <taxon>Echinodermata</taxon>
        <taxon>Eleutherozoa</taxon>
        <taxon>Asterozoa</taxon>
        <taxon>Asteroidea</taxon>
        <taxon>Valvatacea</taxon>
        <taxon>Valvatida</taxon>
        <taxon>Acanthasteridae</taxon>
        <taxon>Acanthaster</taxon>
    </lineage>
</organism>
<evidence type="ECO:0000256" key="5">
    <source>
        <dbReference type="ARBA" id="ARBA00093776"/>
    </source>
</evidence>
<dbReference type="PANTHER" id="PTHR31872">
    <property type="entry name" value="TRANSMEMBRANE PROTEIN 179"/>
    <property type="match status" value="1"/>
</dbReference>
<feature type="transmembrane region" description="Helical" evidence="6">
    <location>
        <begin position="12"/>
        <end position="38"/>
    </location>
</feature>
<dbReference type="PANTHER" id="PTHR31872:SF4">
    <property type="entry name" value="TRANSMEMBRANE PROTEIN 179"/>
    <property type="match status" value="1"/>
</dbReference>
<proteinExistence type="inferred from homology"/>
<evidence type="ECO:0000256" key="2">
    <source>
        <dbReference type="ARBA" id="ARBA00022692"/>
    </source>
</evidence>
<dbReference type="Pfam" id="PF26158">
    <property type="entry name" value="Claudin_TMEM179-179B"/>
    <property type="match status" value="1"/>
</dbReference>
<evidence type="ECO:0000313" key="8">
    <source>
        <dbReference type="RefSeq" id="XP_022093411.1"/>
    </source>
</evidence>
<feature type="transmembrane region" description="Helical" evidence="6">
    <location>
        <begin position="111"/>
        <end position="134"/>
    </location>
</feature>
<dbReference type="InterPro" id="IPR059010">
    <property type="entry name" value="TMEM179-179B"/>
</dbReference>
<evidence type="ECO:0000256" key="4">
    <source>
        <dbReference type="ARBA" id="ARBA00023136"/>
    </source>
</evidence>
<name>A0A8B7YPQ3_ACAPL</name>
<accession>A0A8B7YPQ3</accession>
<sequence length="236" mass="25615">MPAVKLPSKPSAFSLGIIVEMMLLLGAFVSGLITAGAAGVTQSRFDGHCPLSVSVTCESVGSTQHEYKFHWTNDGLCNFCVNLQIAGVVASFLFTLYRIIVLCYRKYNIGILRIVTTGAFSIYTILVLADAALITSGFNSFCNSLISACTVHSDKSCFDFQTFLNWSIIKVDGSSFYSTLRIAEVAAWISVLFWVALSIWNIVLFVSARRANRQMVLPPSSSSLTTAAPTAVNKPL</sequence>
<feature type="transmembrane region" description="Helical" evidence="6">
    <location>
        <begin position="185"/>
        <end position="206"/>
    </location>
</feature>
<reference evidence="8" key="1">
    <citation type="submission" date="2025-08" db="UniProtKB">
        <authorList>
            <consortium name="RefSeq"/>
        </authorList>
    </citation>
    <scope>IDENTIFICATION</scope>
</reference>
<keyword evidence="7" id="KW-1185">Reference proteome</keyword>
<evidence type="ECO:0000313" key="7">
    <source>
        <dbReference type="Proteomes" id="UP000694845"/>
    </source>
</evidence>
<dbReference type="InterPro" id="IPR029673">
    <property type="entry name" value="TMEM179"/>
</dbReference>